<organism evidence="5 6">
    <name type="scientific">Desulfomicrobium apsheronum</name>
    <dbReference type="NCBI Taxonomy" id="52560"/>
    <lineage>
        <taxon>Bacteria</taxon>
        <taxon>Pseudomonadati</taxon>
        <taxon>Thermodesulfobacteriota</taxon>
        <taxon>Desulfovibrionia</taxon>
        <taxon>Desulfovibrionales</taxon>
        <taxon>Desulfomicrobiaceae</taxon>
        <taxon>Desulfomicrobium</taxon>
    </lineage>
</organism>
<name>A0A1I3NS15_9BACT</name>
<dbReference type="Pfam" id="PF00005">
    <property type="entry name" value="ABC_tran"/>
    <property type="match status" value="1"/>
</dbReference>
<dbReference type="PANTHER" id="PTHR42781:SF4">
    <property type="entry name" value="SPERMIDINE_PUTRESCINE IMPORT ATP-BINDING PROTEIN POTA"/>
    <property type="match status" value="1"/>
</dbReference>
<dbReference type="InterPro" id="IPR003439">
    <property type="entry name" value="ABC_transporter-like_ATP-bd"/>
</dbReference>
<dbReference type="InterPro" id="IPR050093">
    <property type="entry name" value="ABC_SmlMolc_Importer"/>
</dbReference>
<evidence type="ECO:0000256" key="1">
    <source>
        <dbReference type="ARBA" id="ARBA00022448"/>
    </source>
</evidence>
<dbReference type="SUPFAM" id="SSF50331">
    <property type="entry name" value="MOP-like"/>
    <property type="match status" value="1"/>
</dbReference>
<dbReference type="GO" id="GO:0005524">
    <property type="term" value="F:ATP binding"/>
    <property type="evidence" value="ECO:0007669"/>
    <property type="project" value="UniProtKB-KW"/>
</dbReference>
<keyword evidence="3 5" id="KW-0067">ATP-binding</keyword>
<dbReference type="PANTHER" id="PTHR42781">
    <property type="entry name" value="SPERMIDINE/PUTRESCINE IMPORT ATP-BINDING PROTEIN POTA"/>
    <property type="match status" value="1"/>
</dbReference>
<proteinExistence type="predicted"/>
<keyword evidence="2" id="KW-0547">Nucleotide-binding</keyword>
<dbReference type="InterPro" id="IPR008995">
    <property type="entry name" value="Mo/tungstate-bd_C_term_dom"/>
</dbReference>
<keyword evidence="1" id="KW-0813">Transport</keyword>
<evidence type="ECO:0000259" key="4">
    <source>
        <dbReference type="PROSITE" id="PS50893"/>
    </source>
</evidence>
<protein>
    <submittedName>
        <fullName evidence="5">Tungstate transport system ATP-binding protein</fullName>
    </submittedName>
</protein>
<dbReference type="InterPro" id="IPR003593">
    <property type="entry name" value="AAA+_ATPase"/>
</dbReference>
<sequence>MSLFELHDVRVVYDGRVVLDLPRLSIKEGEAYSLQGPNGAGKSTLLGILSFLNAPHQGQIRFEGKSVVWKEPALRSLRRNVGLVEQHPVMFSRSVRENVGYGLAIRGVEKDRREHLVNEALDLVGLAHLADSHAPRLSGGETQRVAIARSLASRPKVLLLDEPTASVDTQNRVIIEQIVADLRDRGDTTIVLCTHNRSQAAALCPEVIYLEDGRLAARPLSNSYAGQFADENGQTWCRIAAGFRVPVPRCGPGRGRVVIEPGAVRLGVAREPGPNQGILTRIRLEGDMVSLSVDLGRPLHVQMALKEFWGAGLEIGALVRVDIPSSAVECFLDCPGRMPETA</sequence>
<keyword evidence="6" id="KW-1185">Reference proteome</keyword>
<dbReference type="SMART" id="SM00382">
    <property type="entry name" value="AAA"/>
    <property type="match status" value="1"/>
</dbReference>
<feature type="domain" description="ABC transporter" evidence="4">
    <location>
        <begin position="4"/>
        <end position="237"/>
    </location>
</feature>
<accession>A0A1I3NS15</accession>
<dbReference type="InterPro" id="IPR027417">
    <property type="entry name" value="P-loop_NTPase"/>
</dbReference>
<dbReference type="GO" id="GO:0016887">
    <property type="term" value="F:ATP hydrolysis activity"/>
    <property type="evidence" value="ECO:0007669"/>
    <property type="project" value="InterPro"/>
</dbReference>
<dbReference type="OrthoDB" id="9809450at2"/>
<dbReference type="RefSeq" id="WP_092372421.1">
    <property type="nucleotide sequence ID" value="NZ_FORX01000001.1"/>
</dbReference>
<reference evidence="6" key="1">
    <citation type="submission" date="2016-10" db="EMBL/GenBank/DDBJ databases">
        <authorList>
            <person name="Varghese N."/>
            <person name="Submissions S."/>
        </authorList>
    </citation>
    <scope>NUCLEOTIDE SEQUENCE [LARGE SCALE GENOMIC DNA]</scope>
    <source>
        <strain evidence="6">DSM 5918</strain>
    </source>
</reference>
<dbReference type="EMBL" id="FORX01000001">
    <property type="protein sequence ID" value="SFJ11999.1"/>
    <property type="molecule type" value="Genomic_DNA"/>
</dbReference>
<evidence type="ECO:0000256" key="2">
    <source>
        <dbReference type="ARBA" id="ARBA00022741"/>
    </source>
</evidence>
<dbReference type="Gene3D" id="3.40.50.300">
    <property type="entry name" value="P-loop containing nucleotide triphosphate hydrolases"/>
    <property type="match status" value="1"/>
</dbReference>
<dbReference type="PROSITE" id="PS50893">
    <property type="entry name" value="ABC_TRANSPORTER_2"/>
    <property type="match status" value="1"/>
</dbReference>
<dbReference type="STRING" id="52560.SAMN04488082_101371"/>
<evidence type="ECO:0000256" key="3">
    <source>
        <dbReference type="ARBA" id="ARBA00022840"/>
    </source>
</evidence>
<evidence type="ECO:0000313" key="6">
    <source>
        <dbReference type="Proteomes" id="UP000198635"/>
    </source>
</evidence>
<dbReference type="AlphaFoldDB" id="A0A1I3NS15"/>
<gene>
    <name evidence="5" type="ORF">SAMN04488082_101371</name>
</gene>
<evidence type="ECO:0000313" key="5">
    <source>
        <dbReference type="EMBL" id="SFJ11999.1"/>
    </source>
</evidence>
<dbReference type="Proteomes" id="UP000198635">
    <property type="component" value="Unassembled WGS sequence"/>
</dbReference>
<dbReference type="SUPFAM" id="SSF52540">
    <property type="entry name" value="P-loop containing nucleoside triphosphate hydrolases"/>
    <property type="match status" value="1"/>
</dbReference>